<evidence type="ECO:0000313" key="1">
    <source>
        <dbReference type="EMBL" id="KRM12591.1"/>
    </source>
</evidence>
<proteinExistence type="predicted"/>
<name>A0A0R1W534_9LACO</name>
<organism evidence="1 2">
    <name type="scientific">Paucilactobacillus suebicus DSM 5007 = KCTC 3549</name>
    <dbReference type="NCBI Taxonomy" id="1423807"/>
    <lineage>
        <taxon>Bacteria</taxon>
        <taxon>Bacillati</taxon>
        <taxon>Bacillota</taxon>
        <taxon>Bacilli</taxon>
        <taxon>Lactobacillales</taxon>
        <taxon>Lactobacillaceae</taxon>
        <taxon>Paucilactobacillus</taxon>
    </lineage>
</organism>
<accession>A0A0R1W534</accession>
<keyword evidence="2" id="KW-1185">Reference proteome</keyword>
<gene>
    <name evidence="1" type="ORF">FD16_GL002103</name>
</gene>
<dbReference type="EMBL" id="AZGF01000006">
    <property type="protein sequence ID" value="KRM12591.1"/>
    <property type="molecule type" value="Genomic_DNA"/>
</dbReference>
<evidence type="ECO:0000313" key="2">
    <source>
        <dbReference type="Proteomes" id="UP000051820"/>
    </source>
</evidence>
<dbReference type="AlphaFoldDB" id="A0A0R1W534"/>
<dbReference type="Proteomes" id="UP000051820">
    <property type="component" value="Unassembled WGS sequence"/>
</dbReference>
<comment type="caution">
    <text evidence="1">The sequence shown here is derived from an EMBL/GenBank/DDBJ whole genome shotgun (WGS) entry which is preliminary data.</text>
</comment>
<sequence>MNMKTIKFLNSALDTYYPVDQFDQWPKKLKYQLELGMSYGEVRVYRSFMKIITGADYLTKTQIQQARNIAHEYVDKDIQYYNELFYDQFISDMKEVIDFDQDNALNHSDDQLSDDGHAPMGYEPVLEAFSTGYQFGLVQMTKHVVNEYMDLNNTQFSNETIQHIEANAFDFADEEWQKIWHNGFNRLQALEEILGVDKD</sequence>
<dbReference type="PATRIC" id="fig|1423807.3.peg.2160"/>
<reference evidence="1 2" key="1">
    <citation type="journal article" date="2015" name="Genome Announc.">
        <title>Expanding the biotechnology potential of lactobacilli through comparative genomics of 213 strains and associated genera.</title>
        <authorList>
            <person name="Sun Z."/>
            <person name="Harris H.M."/>
            <person name="McCann A."/>
            <person name="Guo C."/>
            <person name="Argimon S."/>
            <person name="Zhang W."/>
            <person name="Yang X."/>
            <person name="Jeffery I.B."/>
            <person name="Cooney J.C."/>
            <person name="Kagawa T.F."/>
            <person name="Liu W."/>
            <person name="Song Y."/>
            <person name="Salvetti E."/>
            <person name="Wrobel A."/>
            <person name="Rasinkangas P."/>
            <person name="Parkhill J."/>
            <person name="Rea M.C."/>
            <person name="O'Sullivan O."/>
            <person name="Ritari J."/>
            <person name="Douillard F.P."/>
            <person name="Paul Ross R."/>
            <person name="Yang R."/>
            <person name="Briner A.E."/>
            <person name="Felis G.E."/>
            <person name="de Vos W.M."/>
            <person name="Barrangou R."/>
            <person name="Klaenhammer T.R."/>
            <person name="Caufield P.W."/>
            <person name="Cui Y."/>
            <person name="Zhang H."/>
            <person name="O'Toole P.W."/>
        </authorList>
    </citation>
    <scope>NUCLEOTIDE SEQUENCE [LARGE SCALE GENOMIC DNA]</scope>
    <source>
        <strain evidence="1 2">DSM 5007</strain>
    </source>
</reference>
<protein>
    <submittedName>
        <fullName evidence="1">Uncharacterized protein</fullName>
    </submittedName>
</protein>